<feature type="region of interest" description="Disordered" evidence="12">
    <location>
        <begin position="806"/>
        <end position="828"/>
    </location>
</feature>
<dbReference type="AlphaFoldDB" id="A0A813ZQC7"/>
<evidence type="ECO:0000259" key="14">
    <source>
        <dbReference type="PROSITE" id="PS50157"/>
    </source>
</evidence>
<comment type="subcellular location">
    <subcellularLocation>
        <location evidence="2">Membrane</location>
    </subcellularLocation>
    <subcellularLocation>
        <location evidence="1">Nucleus</location>
    </subcellularLocation>
</comment>
<keyword evidence="3 13" id="KW-0812">Transmembrane</keyword>
<evidence type="ECO:0000256" key="6">
    <source>
        <dbReference type="ARBA" id="ARBA00022771"/>
    </source>
</evidence>
<evidence type="ECO:0000256" key="8">
    <source>
        <dbReference type="ARBA" id="ARBA00022989"/>
    </source>
</evidence>
<keyword evidence="5" id="KW-0677">Repeat</keyword>
<reference evidence="16" key="1">
    <citation type="submission" date="2021-02" db="EMBL/GenBank/DDBJ databases">
        <authorList>
            <person name="Nowell W R."/>
        </authorList>
    </citation>
    <scope>NUCLEOTIDE SEQUENCE</scope>
</reference>
<dbReference type="InterPro" id="IPR013087">
    <property type="entry name" value="Znf_C2H2_type"/>
</dbReference>
<dbReference type="Gene3D" id="3.30.160.60">
    <property type="entry name" value="Classic Zinc Finger"/>
    <property type="match status" value="3"/>
</dbReference>
<feature type="domain" description="G-protein coupled receptors family 1 profile" evidence="15">
    <location>
        <begin position="623"/>
        <end position="923"/>
    </location>
</feature>
<feature type="transmembrane region" description="Helical" evidence="13">
    <location>
        <begin position="630"/>
        <end position="648"/>
    </location>
</feature>
<dbReference type="Pfam" id="PF00001">
    <property type="entry name" value="7tm_1"/>
    <property type="match status" value="1"/>
</dbReference>
<dbReference type="PROSITE" id="PS50157">
    <property type="entry name" value="ZINC_FINGER_C2H2_2"/>
    <property type="match status" value="3"/>
</dbReference>
<gene>
    <name evidence="16" type="ORF">SEV965_LOCUS5643</name>
</gene>
<evidence type="ECO:0000256" key="9">
    <source>
        <dbReference type="ARBA" id="ARBA00023136"/>
    </source>
</evidence>
<organism evidence="16 17">
    <name type="scientific">Rotaria sordida</name>
    <dbReference type="NCBI Taxonomy" id="392033"/>
    <lineage>
        <taxon>Eukaryota</taxon>
        <taxon>Metazoa</taxon>
        <taxon>Spiralia</taxon>
        <taxon>Gnathifera</taxon>
        <taxon>Rotifera</taxon>
        <taxon>Eurotatoria</taxon>
        <taxon>Bdelloidea</taxon>
        <taxon>Philodinida</taxon>
        <taxon>Philodinidae</taxon>
        <taxon>Rotaria</taxon>
    </lineage>
</organism>
<dbReference type="InterPro" id="IPR017452">
    <property type="entry name" value="GPCR_Rhodpsn_7TM"/>
</dbReference>
<evidence type="ECO:0000259" key="15">
    <source>
        <dbReference type="PROSITE" id="PS50262"/>
    </source>
</evidence>
<dbReference type="GO" id="GO:0005634">
    <property type="term" value="C:nucleus"/>
    <property type="evidence" value="ECO:0007669"/>
    <property type="project" value="UniProtKB-SubCell"/>
</dbReference>
<feature type="transmembrane region" description="Helical" evidence="13">
    <location>
        <begin position="669"/>
        <end position="689"/>
    </location>
</feature>
<keyword evidence="8 13" id="KW-1133">Transmembrane helix</keyword>
<dbReference type="PANTHER" id="PTHR24406">
    <property type="entry name" value="TRANSCRIPTIONAL REPRESSOR CTCFL-RELATED"/>
    <property type="match status" value="1"/>
</dbReference>
<feature type="transmembrane region" description="Helical" evidence="13">
    <location>
        <begin position="899"/>
        <end position="926"/>
    </location>
</feature>
<evidence type="ECO:0000256" key="4">
    <source>
        <dbReference type="ARBA" id="ARBA00022723"/>
    </source>
</evidence>
<dbReference type="PRINTS" id="PR00237">
    <property type="entry name" value="GPCRRHODOPSN"/>
</dbReference>
<dbReference type="SMART" id="SM00355">
    <property type="entry name" value="ZnF_C2H2"/>
    <property type="match status" value="7"/>
</dbReference>
<dbReference type="InterPro" id="IPR000276">
    <property type="entry name" value="GPCR_Rhodpsn"/>
</dbReference>
<dbReference type="GO" id="GO:0016020">
    <property type="term" value="C:membrane"/>
    <property type="evidence" value="ECO:0007669"/>
    <property type="project" value="UniProtKB-SubCell"/>
</dbReference>
<keyword evidence="9 13" id="KW-0472">Membrane</keyword>
<keyword evidence="7" id="KW-0862">Zinc</keyword>
<dbReference type="GO" id="GO:0004930">
    <property type="term" value="F:G protein-coupled receptor activity"/>
    <property type="evidence" value="ECO:0007669"/>
    <property type="project" value="InterPro"/>
</dbReference>
<dbReference type="SUPFAM" id="SSF81321">
    <property type="entry name" value="Family A G protein-coupled receptor-like"/>
    <property type="match status" value="1"/>
</dbReference>
<feature type="domain" description="C2H2-type" evidence="14">
    <location>
        <begin position="546"/>
        <end position="574"/>
    </location>
</feature>
<comment type="caution">
    <text evidence="16">The sequence shown here is derived from an EMBL/GenBank/DDBJ whole genome shotgun (WGS) entry which is preliminary data.</text>
</comment>
<evidence type="ECO:0000256" key="2">
    <source>
        <dbReference type="ARBA" id="ARBA00004370"/>
    </source>
</evidence>
<keyword evidence="6 11" id="KW-0863">Zinc-finger</keyword>
<evidence type="ECO:0000256" key="3">
    <source>
        <dbReference type="ARBA" id="ARBA00022692"/>
    </source>
</evidence>
<evidence type="ECO:0000313" key="16">
    <source>
        <dbReference type="EMBL" id="CAF0901149.1"/>
    </source>
</evidence>
<dbReference type="PROSITE" id="PS50262">
    <property type="entry name" value="G_PROTEIN_RECEP_F1_2"/>
    <property type="match status" value="1"/>
</dbReference>
<dbReference type="InterPro" id="IPR050888">
    <property type="entry name" value="ZnF_C2H2-type_TF"/>
</dbReference>
<sequence>MQKNQHLVRPCAVFLERLNDTFIPSKRYKVDADIIYRSSNEQTSHNNNDELSVDVLMLPNNKVKISSSSTFEDLPINSTNQITTNDDIKPVVRIRPHQSSIDSNEYDSSIITKRHNSIRRNESSSSNKYDNDLYLFNSTFDSGDELGVDLNDDDLASINHVLDFDDDDMSNFDDDNQNLSPTTNSNHGSISYHSTQLPDLVMGSIRSENGIKSEPSFQYSDLFNRKGRTFVCDERGNRVVSVKLEKTSAKRLIDGIERNLGRLILEECRRGDLQAHILKVVFKDEQEFFDFNRSAIVSKHSFKQCPEMYTRFLESLFESQTYTNESEHDPLGSDEVDQLNHTYCCKVHECGETFTSRSEAIKHAKKHAELDPFDFVCDHCGKKFLGIANMKRHLRVHMGSEGKDFACPLCHYRGCTTTHVKRHMAHKHLEKSIPCPYCSFMAATNADLKIHMARRHWDIEGLDILNNLPKTYKKEWKCNKCDTVIHDYSHSDMSNMPPPHGTVPQCYKVISKCVFTCQKCPFSTTKLYHLNEHVKSEHLQLDDSAHVCTFCSYITDKKTNLKRHLHHNHAGQSNTPVLLSNDALLSNPNTKFQCGLCRRYQSNVDEFIKHITEKHRMDVCSYLLPFLQQVSMHAALAFLLVLTIHRCYPAGVPRFLQGDFIRRQIRNHSQTLCILWAFAILINLPLFSITKYEKTFLNLTLIKENDTNLTYSIVEPSCFTGATEIWSRTYLILLLVFTYLITGVFLIVIYGQVIRIILASEKVVKNPIVKSPNSSDQYRFVPSDKIKEQYRSKLLIPTIGRGDGEKLRTYSASSSSASESSRRHQQNSPKIPLVICTPVGQNDLHRSSTNSHSTQHIQVIIMLFIVIILYILLLLPYRLLNLLYIVHNKIFQQTIMNEILFECLLNSVRLLVFLNCALQPIIYIIISSRLRQTVIKLLRSWYKCYCYCHVSSLSSSHTEQHNRHDAQAIRIHVTKIYQNPNRYQNQQKQNIYRDNRPIQTSLNNTHVLSGHGLPLNHLSQRQFQPFSHTNNKARFTISFTNRRQQ</sequence>
<protein>
    <submittedName>
        <fullName evidence="16">Uncharacterized protein</fullName>
    </submittedName>
</protein>
<dbReference type="EMBL" id="CAJNOU010000174">
    <property type="protein sequence ID" value="CAF0901149.1"/>
    <property type="molecule type" value="Genomic_DNA"/>
</dbReference>
<dbReference type="PROSITE" id="PS00028">
    <property type="entry name" value="ZINC_FINGER_C2H2_1"/>
    <property type="match status" value="2"/>
</dbReference>
<feature type="transmembrane region" description="Helical" evidence="13">
    <location>
        <begin position="730"/>
        <end position="750"/>
    </location>
</feature>
<feature type="domain" description="C2H2-type" evidence="14">
    <location>
        <begin position="343"/>
        <end position="372"/>
    </location>
</feature>
<dbReference type="Proteomes" id="UP000663889">
    <property type="component" value="Unassembled WGS sequence"/>
</dbReference>
<proteinExistence type="predicted"/>
<feature type="domain" description="C2H2-type" evidence="14">
    <location>
        <begin position="375"/>
        <end position="402"/>
    </location>
</feature>
<name>A0A813ZQC7_9BILA</name>
<dbReference type="GO" id="GO:0008270">
    <property type="term" value="F:zinc ion binding"/>
    <property type="evidence" value="ECO:0007669"/>
    <property type="project" value="UniProtKB-KW"/>
</dbReference>
<evidence type="ECO:0000256" key="5">
    <source>
        <dbReference type="ARBA" id="ARBA00022737"/>
    </source>
</evidence>
<dbReference type="SUPFAM" id="SSF57667">
    <property type="entry name" value="beta-beta-alpha zinc fingers"/>
    <property type="match status" value="1"/>
</dbReference>
<evidence type="ECO:0000256" key="12">
    <source>
        <dbReference type="SAM" id="MobiDB-lite"/>
    </source>
</evidence>
<evidence type="ECO:0000256" key="7">
    <source>
        <dbReference type="ARBA" id="ARBA00022833"/>
    </source>
</evidence>
<evidence type="ECO:0000313" key="17">
    <source>
        <dbReference type="Proteomes" id="UP000663889"/>
    </source>
</evidence>
<keyword evidence="10" id="KW-0539">Nucleus</keyword>
<feature type="transmembrane region" description="Helical" evidence="13">
    <location>
        <begin position="859"/>
        <end position="879"/>
    </location>
</feature>
<evidence type="ECO:0000256" key="11">
    <source>
        <dbReference type="PROSITE-ProRule" id="PRU00042"/>
    </source>
</evidence>
<accession>A0A813ZQC7</accession>
<evidence type="ECO:0000256" key="13">
    <source>
        <dbReference type="SAM" id="Phobius"/>
    </source>
</evidence>
<dbReference type="InterPro" id="IPR036236">
    <property type="entry name" value="Znf_C2H2_sf"/>
</dbReference>
<evidence type="ECO:0000256" key="10">
    <source>
        <dbReference type="ARBA" id="ARBA00023242"/>
    </source>
</evidence>
<keyword evidence="4" id="KW-0479">Metal-binding</keyword>
<evidence type="ECO:0000256" key="1">
    <source>
        <dbReference type="ARBA" id="ARBA00004123"/>
    </source>
</evidence>
<dbReference type="Gene3D" id="1.20.1070.10">
    <property type="entry name" value="Rhodopsin 7-helix transmembrane proteins"/>
    <property type="match status" value="1"/>
</dbReference>